<gene>
    <name evidence="1" type="ORF">ORM20_00098</name>
</gene>
<accession>A0A9N6ZGG3</accession>
<dbReference type="SUPFAM" id="SSF55979">
    <property type="entry name" value="DNA clamp"/>
    <property type="match status" value="2"/>
</dbReference>
<dbReference type="InterPro" id="IPR046938">
    <property type="entry name" value="DNA_clamp_sf"/>
</dbReference>
<proteinExistence type="predicted"/>
<sequence>MKFEAETLEILKHLASLGIAIHIEPMEEQKLFIASENRRIVARARNIQDIDLELPIFNLKQFTQIFDMFAGREYNITVENNRAYIRSEDGMFNQSFALSNTEILDTPTPEKVNSLFERELAEFDLSAADLSNIQKAVAINRVEQITFLVENGTIHILAANMTEKGKIEDTANQFKFNTKIETEHDFYVGLPAEVLKSFLPGDYRLGVAKNLLRFKAPEEGKIDYVCPTLNFSRFTSAD</sequence>
<reference evidence="1" key="1">
    <citation type="submission" date="2022-10" db="EMBL/GenBank/DDBJ databases">
        <authorList>
            <person name="Meaden S."/>
        </authorList>
    </citation>
    <scope>NUCLEOTIDE SEQUENCE</scope>
</reference>
<protein>
    <submittedName>
        <fullName evidence="1">DNA polymerase processivity factor</fullName>
    </submittedName>
</protein>
<dbReference type="EMBL" id="OX359470">
    <property type="protein sequence ID" value="CAI3971147.1"/>
    <property type="molecule type" value="Genomic_DNA"/>
</dbReference>
<name>A0A9N6ZGG3_9VIRU</name>
<dbReference type="Gene3D" id="3.70.10.10">
    <property type="match status" value="1"/>
</dbReference>
<evidence type="ECO:0000313" key="1">
    <source>
        <dbReference type="EMBL" id="CAI3971147.1"/>
    </source>
</evidence>
<organism evidence="1">
    <name type="scientific">Ochrobactrum phage ORM_20</name>
    <dbReference type="NCBI Taxonomy" id="2985243"/>
    <lineage>
        <taxon>Viruses</taxon>
    </lineage>
</organism>